<reference evidence="3 4" key="1">
    <citation type="submission" date="2014-12" db="EMBL/GenBank/DDBJ databases">
        <title>Genome sequencing of Alteromonas marina AD001.</title>
        <authorList>
            <person name="Adrian T.G.S."/>
            <person name="Chan K.G."/>
        </authorList>
    </citation>
    <scope>NUCLEOTIDE SEQUENCE [LARGE SCALE GENOMIC DNA]</scope>
    <source>
        <strain evidence="3 4">AD001</strain>
    </source>
</reference>
<dbReference type="GO" id="GO:0008233">
    <property type="term" value="F:peptidase activity"/>
    <property type="evidence" value="ECO:0007669"/>
    <property type="project" value="UniProtKB-KW"/>
</dbReference>
<comment type="caution">
    <text evidence="3">The sequence shown here is derived from an EMBL/GenBank/DDBJ whole genome shotgun (WGS) entry which is preliminary data.</text>
</comment>
<evidence type="ECO:0000313" key="4">
    <source>
        <dbReference type="Proteomes" id="UP000031197"/>
    </source>
</evidence>
<dbReference type="OrthoDB" id="4146344at2"/>
<dbReference type="Pfam" id="PF09836">
    <property type="entry name" value="DUF2063"/>
    <property type="match status" value="1"/>
</dbReference>
<keyword evidence="3" id="KW-0645">Protease</keyword>
<dbReference type="AlphaFoldDB" id="A0A0B3XLG8"/>
<feature type="domain" description="NGO1945-like C-terminal" evidence="2">
    <location>
        <begin position="148"/>
        <end position="244"/>
    </location>
</feature>
<keyword evidence="3" id="KW-0378">Hydrolase</keyword>
<gene>
    <name evidence="3" type="ORF">RJ41_15755</name>
</gene>
<organism evidence="3 4">
    <name type="scientific">Alteromonas marina</name>
    <dbReference type="NCBI Taxonomy" id="203795"/>
    <lineage>
        <taxon>Bacteria</taxon>
        <taxon>Pseudomonadati</taxon>
        <taxon>Pseudomonadota</taxon>
        <taxon>Gammaproteobacteria</taxon>
        <taxon>Alteromonadales</taxon>
        <taxon>Alteromonadaceae</taxon>
        <taxon>Alteromonas/Salinimonas group</taxon>
        <taxon>Alteromonas</taxon>
    </lineage>
</organism>
<evidence type="ECO:0000259" key="1">
    <source>
        <dbReference type="Pfam" id="PF09836"/>
    </source>
</evidence>
<keyword evidence="4" id="KW-1185">Reference proteome</keyword>
<sequence>MTQSFQTIQKTFVDAIKDPQTFCDTDADHIRRMKIYQSLFFNNIDNFVSTGFPVLKSIVVKQYGEKGWESIVRQFFIEHECRSPYFAEISKEFVEYLSTEPTFDITLPDFAAELAHYEWLELDVSIRKNEDNVEFYQQENNVTAIRVSPYASLAAYHFEVHLIGEDYIPEQPAQEQQFYVVYRDREFDVQFTHVNPVTAILVNTLEQNELGMAIEQLAESLCQQLPQIPSNVLINGMNQTLTEMLQKGILLPVS</sequence>
<accession>A0A0B3XLG8</accession>
<evidence type="ECO:0000313" key="3">
    <source>
        <dbReference type="EMBL" id="KHT45026.1"/>
    </source>
</evidence>
<dbReference type="RefSeq" id="WP_039222842.1">
    <property type="nucleotide sequence ID" value="NZ_JWLW01000065.1"/>
</dbReference>
<dbReference type="Gene3D" id="1.10.150.690">
    <property type="entry name" value="DUF2063"/>
    <property type="match status" value="1"/>
</dbReference>
<dbReference type="InterPro" id="IPR044922">
    <property type="entry name" value="DUF2063_N_sf"/>
</dbReference>
<dbReference type="Pfam" id="PF22106">
    <property type="entry name" value="NGO1945_C"/>
    <property type="match status" value="1"/>
</dbReference>
<dbReference type="InterPro" id="IPR054098">
    <property type="entry name" value="NGO1945-like_C"/>
</dbReference>
<dbReference type="GO" id="GO:0006508">
    <property type="term" value="P:proteolysis"/>
    <property type="evidence" value="ECO:0007669"/>
    <property type="project" value="UniProtKB-KW"/>
</dbReference>
<feature type="domain" description="Putative DNA-binding" evidence="1">
    <location>
        <begin position="8"/>
        <end position="97"/>
    </location>
</feature>
<dbReference type="Proteomes" id="UP000031197">
    <property type="component" value="Unassembled WGS sequence"/>
</dbReference>
<protein>
    <submittedName>
        <fullName evidence="3">Clp protease ClpB</fullName>
    </submittedName>
</protein>
<dbReference type="Gene3D" id="3.90.930.50">
    <property type="match status" value="1"/>
</dbReference>
<name>A0A0B3XLG8_9ALTE</name>
<evidence type="ECO:0000259" key="2">
    <source>
        <dbReference type="Pfam" id="PF22106"/>
    </source>
</evidence>
<proteinExistence type="predicted"/>
<dbReference type="InterPro" id="IPR018640">
    <property type="entry name" value="DUF2063"/>
</dbReference>
<dbReference type="EMBL" id="JWLW01000065">
    <property type="protein sequence ID" value="KHT45026.1"/>
    <property type="molecule type" value="Genomic_DNA"/>
</dbReference>